<accession>A0A2W4XN17</accession>
<name>A0A2W4XN17_9CYAN</name>
<protein>
    <submittedName>
        <fullName evidence="1">Uncharacterized protein</fullName>
    </submittedName>
</protein>
<evidence type="ECO:0000313" key="2">
    <source>
        <dbReference type="Proteomes" id="UP000249794"/>
    </source>
</evidence>
<dbReference type="Proteomes" id="UP000249794">
    <property type="component" value="Unassembled WGS sequence"/>
</dbReference>
<reference evidence="1 2" key="2">
    <citation type="submission" date="2018-06" db="EMBL/GenBank/DDBJ databases">
        <title>Metagenomic assembly of (sub)arctic Cyanobacteria and their associated microbiome from non-axenic cultures.</title>
        <authorList>
            <person name="Baurain D."/>
        </authorList>
    </citation>
    <scope>NUCLEOTIDE SEQUENCE [LARGE SCALE GENOMIC DNA]</scope>
    <source>
        <strain evidence="1">ULC027bin1</strain>
    </source>
</reference>
<proteinExistence type="predicted"/>
<reference evidence="2" key="1">
    <citation type="submission" date="2018-04" db="EMBL/GenBank/DDBJ databases">
        <authorList>
            <person name="Cornet L."/>
        </authorList>
    </citation>
    <scope>NUCLEOTIDE SEQUENCE [LARGE SCALE GENOMIC DNA]</scope>
</reference>
<dbReference type="EMBL" id="QBMP01000052">
    <property type="protein sequence ID" value="PZO57432.1"/>
    <property type="molecule type" value="Genomic_DNA"/>
</dbReference>
<dbReference type="AlphaFoldDB" id="A0A2W4XN17"/>
<comment type="caution">
    <text evidence="1">The sequence shown here is derived from an EMBL/GenBank/DDBJ whole genome shotgun (WGS) entry which is preliminary data.</text>
</comment>
<organism evidence="1 2">
    <name type="scientific">Phormidesmis priestleyi</name>
    <dbReference type="NCBI Taxonomy" id="268141"/>
    <lineage>
        <taxon>Bacteria</taxon>
        <taxon>Bacillati</taxon>
        <taxon>Cyanobacteriota</taxon>
        <taxon>Cyanophyceae</taxon>
        <taxon>Leptolyngbyales</taxon>
        <taxon>Leptolyngbyaceae</taxon>
        <taxon>Phormidesmis</taxon>
    </lineage>
</organism>
<evidence type="ECO:0000313" key="1">
    <source>
        <dbReference type="EMBL" id="PZO57432.1"/>
    </source>
</evidence>
<sequence>MKPTFLLKATGTIGLLVLLYTTLSTGVQRTAQAQTAEPVQAGASCLDAYFEDPNYSYFMPTDWSFDNPGWANILPADLSEEQRRAIVQASGVALANRDAVKAEVNTFSVELDAPFAYIANEVNGVAVEISPEIKAAMDEAVNYQDGADRREQVKMLNGKYGQYATFGQQITLVFSPEQAKRVADGFREYNAKVKNILTEEQKQATRDLESPELVGAGVACEPIYGFDDDGTIVVETGQRPELDQRLREDTSNSTFFD</sequence>
<gene>
    <name evidence="1" type="ORF">DCF15_07155</name>
</gene>